<gene>
    <name evidence="2" type="ORF">ElyMa_004808700</name>
</gene>
<feature type="compositionally biased region" description="Basic and acidic residues" evidence="1">
    <location>
        <begin position="62"/>
        <end position="73"/>
    </location>
</feature>
<evidence type="ECO:0000256" key="1">
    <source>
        <dbReference type="SAM" id="MobiDB-lite"/>
    </source>
</evidence>
<protein>
    <submittedName>
        <fullName evidence="2">Uncharacterized protein</fullName>
    </submittedName>
</protein>
<dbReference type="Proteomes" id="UP000762676">
    <property type="component" value="Unassembled WGS sequence"/>
</dbReference>
<name>A0AAV4IN81_9GAST</name>
<dbReference type="EMBL" id="BMAT01009627">
    <property type="protein sequence ID" value="GFS10421.1"/>
    <property type="molecule type" value="Genomic_DNA"/>
</dbReference>
<accession>A0AAV4IN81</accession>
<dbReference type="AlphaFoldDB" id="A0AAV4IN81"/>
<comment type="caution">
    <text evidence="2">The sequence shown here is derived from an EMBL/GenBank/DDBJ whole genome shotgun (WGS) entry which is preliminary data.</text>
</comment>
<reference evidence="2 3" key="1">
    <citation type="journal article" date="2021" name="Elife">
        <title>Chloroplast acquisition without the gene transfer in kleptoplastic sea slugs, Plakobranchus ocellatus.</title>
        <authorList>
            <person name="Maeda T."/>
            <person name="Takahashi S."/>
            <person name="Yoshida T."/>
            <person name="Shimamura S."/>
            <person name="Takaki Y."/>
            <person name="Nagai Y."/>
            <person name="Toyoda A."/>
            <person name="Suzuki Y."/>
            <person name="Arimoto A."/>
            <person name="Ishii H."/>
            <person name="Satoh N."/>
            <person name="Nishiyama T."/>
            <person name="Hasebe M."/>
            <person name="Maruyama T."/>
            <person name="Minagawa J."/>
            <person name="Obokata J."/>
            <person name="Shigenobu S."/>
        </authorList>
    </citation>
    <scope>NUCLEOTIDE SEQUENCE [LARGE SCALE GENOMIC DNA]</scope>
</reference>
<evidence type="ECO:0000313" key="2">
    <source>
        <dbReference type="EMBL" id="GFS10421.1"/>
    </source>
</evidence>
<sequence length="73" mass="7929">MIKTKLVMVISMTGQVSGRINRYCQVSESAQPRPAPLHASPGIRDMASTWRRKWGEGTGGEEGGRAASRDGKQ</sequence>
<feature type="region of interest" description="Disordered" evidence="1">
    <location>
        <begin position="52"/>
        <end position="73"/>
    </location>
</feature>
<organism evidence="2 3">
    <name type="scientific">Elysia marginata</name>
    <dbReference type="NCBI Taxonomy" id="1093978"/>
    <lineage>
        <taxon>Eukaryota</taxon>
        <taxon>Metazoa</taxon>
        <taxon>Spiralia</taxon>
        <taxon>Lophotrochozoa</taxon>
        <taxon>Mollusca</taxon>
        <taxon>Gastropoda</taxon>
        <taxon>Heterobranchia</taxon>
        <taxon>Euthyneura</taxon>
        <taxon>Panpulmonata</taxon>
        <taxon>Sacoglossa</taxon>
        <taxon>Placobranchoidea</taxon>
        <taxon>Plakobranchidae</taxon>
        <taxon>Elysia</taxon>
    </lineage>
</organism>
<keyword evidence="3" id="KW-1185">Reference proteome</keyword>
<evidence type="ECO:0000313" key="3">
    <source>
        <dbReference type="Proteomes" id="UP000762676"/>
    </source>
</evidence>
<proteinExistence type="predicted"/>